<dbReference type="PANTHER" id="PTHR43406">
    <property type="entry name" value="TRYPTOPHAN SYNTHASE, ALPHA CHAIN"/>
    <property type="match status" value="1"/>
</dbReference>
<evidence type="ECO:0000256" key="6">
    <source>
        <dbReference type="ARBA" id="ARBA00023141"/>
    </source>
</evidence>
<name>A0ABT0XAY5_9ACTN</name>
<dbReference type="Pfam" id="PF00290">
    <property type="entry name" value="Trp_syntA"/>
    <property type="match status" value="1"/>
</dbReference>
<dbReference type="PANTHER" id="PTHR43406:SF1">
    <property type="entry name" value="TRYPTOPHAN SYNTHASE ALPHA CHAIN, CHLOROPLASTIC"/>
    <property type="match status" value="1"/>
</dbReference>
<keyword evidence="4" id="KW-0028">Amino-acid biosynthesis</keyword>
<keyword evidence="7 9" id="KW-0456">Lyase</keyword>
<evidence type="ECO:0000256" key="1">
    <source>
        <dbReference type="ARBA" id="ARBA00004733"/>
    </source>
</evidence>
<gene>
    <name evidence="9" type="ORF">M1E25_20370</name>
</gene>
<evidence type="ECO:0000256" key="4">
    <source>
        <dbReference type="ARBA" id="ARBA00022605"/>
    </source>
</evidence>
<evidence type="ECO:0000313" key="10">
    <source>
        <dbReference type="Proteomes" id="UP001167160"/>
    </source>
</evidence>
<dbReference type="InterPro" id="IPR013785">
    <property type="entry name" value="Aldolase_TIM"/>
</dbReference>
<evidence type="ECO:0000256" key="5">
    <source>
        <dbReference type="ARBA" id="ARBA00022822"/>
    </source>
</evidence>
<organism evidence="9 10">
    <name type="scientific">Streptomyces meridianus</name>
    <dbReference type="NCBI Taxonomy" id="2938945"/>
    <lineage>
        <taxon>Bacteria</taxon>
        <taxon>Bacillati</taxon>
        <taxon>Actinomycetota</taxon>
        <taxon>Actinomycetes</taxon>
        <taxon>Kitasatosporales</taxon>
        <taxon>Streptomycetaceae</taxon>
        <taxon>Streptomyces</taxon>
    </lineage>
</organism>
<accession>A0ABT0XAY5</accession>
<keyword evidence="6" id="KW-0057">Aromatic amino acid biosynthesis</keyword>
<comment type="caution">
    <text evidence="9">The sequence shown here is derived from an EMBL/GenBank/DDBJ whole genome shotgun (WGS) entry which is preliminary data.</text>
</comment>
<dbReference type="EMBL" id="JAMQGM010000045">
    <property type="protein sequence ID" value="MCM2579673.1"/>
    <property type="molecule type" value="Genomic_DNA"/>
</dbReference>
<comment type="catalytic activity">
    <reaction evidence="8">
        <text>(1S,2R)-1-C-(indol-3-yl)glycerol 3-phosphate + L-serine = D-glyceraldehyde 3-phosphate + L-tryptophan + H2O</text>
        <dbReference type="Rhea" id="RHEA:10532"/>
        <dbReference type="ChEBI" id="CHEBI:15377"/>
        <dbReference type="ChEBI" id="CHEBI:33384"/>
        <dbReference type="ChEBI" id="CHEBI:57912"/>
        <dbReference type="ChEBI" id="CHEBI:58866"/>
        <dbReference type="ChEBI" id="CHEBI:59776"/>
        <dbReference type="EC" id="4.2.1.20"/>
    </reaction>
</comment>
<comment type="pathway">
    <text evidence="1">Amino-acid biosynthesis; L-tryptophan biosynthesis; L-tryptophan from chorismate: step 5/5.</text>
</comment>
<reference evidence="9" key="1">
    <citation type="journal article" date="2023" name="Int. J. Syst. Evol. Microbiol.">
        <title>Streptomyces meridianus sp. nov. isolated from brackish water of the Tagus estuary in Alcochete, Portugal.</title>
        <authorList>
            <person name="Santos J.D.N."/>
            <person name="Klimek D."/>
            <person name="Calusinska M."/>
            <person name="Lobo Da Cunha A."/>
            <person name="Catita J."/>
            <person name="Goncalves H."/>
            <person name="Gonzalez I."/>
            <person name="Reyes F."/>
            <person name="Lage O.M."/>
        </authorList>
    </citation>
    <scope>NUCLEOTIDE SEQUENCE</scope>
    <source>
        <strain evidence="9">MTZ3.1</strain>
    </source>
</reference>
<evidence type="ECO:0000256" key="2">
    <source>
        <dbReference type="ARBA" id="ARBA00011270"/>
    </source>
</evidence>
<protein>
    <recommendedName>
        <fullName evidence="3">tryptophan synthase</fullName>
        <ecNumber evidence="3">4.2.1.20</ecNumber>
    </recommendedName>
</protein>
<dbReference type="SUPFAM" id="SSF51366">
    <property type="entry name" value="Ribulose-phoshate binding barrel"/>
    <property type="match status" value="1"/>
</dbReference>
<dbReference type="EC" id="4.2.1.20" evidence="3"/>
<dbReference type="CDD" id="cd04724">
    <property type="entry name" value="Tryptophan_synthase_alpha"/>
    <property type="match status" value="1"/>
</dbReference>
<evidence type="ECO:0000256" key="7">
    <source>
        <dbReference type="ARBA" id="ARBA00023239"/>
    </source>
</evidence>
<dbReference type="InterPro" id="IPR011060">
    <property type="entry name" value="RibuloseP-bd_barrel"/>
</dbReference>
<dbReference type="Gene3D" id="3.20.20.70">
    <property type="entry name" value="Aldolase class I"/>
    <property type="match status" value="1"/>
</dbReference>
<evidence type="ECO:0000313" key="9">
    <source>
        <dbReference type="EMBL" id="MCM2579673.1"/>
    </source>
</evidence>
<dbReference type="GO" id="GO:0004834">
    <property type="term" value="F:tryptophan synthase activity"/>
    <property type="evidence" value="ECO:0007669"/>
    <property type="project" value="UniProtKB-EC"/>
</dbReference>
<dbReference type="InterPro" id="IPR002028">
    <property type="entry name" value="Trp_synthase_suA"/>
</dbReference>
<keyword evidence="10" id="KW-1185">Reference proteome</keyword>
<evidence type="ECO:0000256" key="8">
    <source>
        <dbReference type="ARBA" id="ARBA00049047"/>
    </source>
</evidence>
<proteinExistence type="predicted"/>
<dbReference type="Proteomes" id="UP001167160">
    <property type="component" value="Unassembled WGS sequence"/>
</dbReference>
<keyword evidence="5" id="KW-0822">Tryptophan biosynthesis</keyword>
<sequence length="217" mass="22822">MFGKYHSAFLDGPVIQSAYHRALQGGHAFDRALRAVEHAARCRPTVVMSYWEPVKEHGPERLARGFADAGAAGVMVVDLPHESAASWRQIAAGVGLTTPRLVPREATDRQLQSISSSASGWLYAPANPAPTGYRGHLNLRNLSTAVRRLRATSPLPIVSGVGISTPDRAVAVAPLVDAIVIGTPIVRALDQGPDAAGRLTAAFAQPLRSAPIGTSAA</sequence>
<evidence type="ECO:0000256" key="3">
    <source>
        <dbReference type="ARBA" id="ARBA00012043"/>
    </source>
</evidence>
<dbReference type="RefSeq" id="WP_251417751.1">
    <property type="nucleotide sequence ID" value="NZ_JAMQGM010000045.1"/>
</dbReference>
<comment type="subunit">
    <text evidence="2">Tetramer of two alpha and two beta chains.</text>
</comment>